<gene>
    <name evidence="6" type="ORF">HNR10_001608</name>
</gene>
<evidence type="ECO:0000256" key="2">
    <source>
        <dbReference type="ARBA" id="ARBA00022692"/>
    </source>
</evidence>
<dbReference type="AlphaFoldDB" id="A0A7Z0EKF1"/>
<evidence type="ECO:0000256" key="4">
    <source>
        <dbReference type="ARBA" id="ARBA00023136"/>
    </source>
</evidence>
<sequence>MSTQRAASPKSRTPKRGLNIVLWVLQVLLAVFFAVASALPKLTGHPSADPTFDAIGYGDWFMYLVGALELAGAMALLIPLLSGVTALAFIALMIGAFVYEVTVIGSGFWYTPVILIALFTFIAWGRWDRTMALFALVAGQSRASTA</sequence>
<feature type="transmembrane region" description="Helical" evidence="5">
    <location>
        <begin position="60"/>
        <end position="77"/>
    </location>
</feature>
<reference evidence="6 7" key="1">
    <citation type="submission" date="2020-07" db="EMBL/GenBank/DDBJ databases">
        <title>Sequencing the genomes of 1000 actinobacteria strains.</title>
        <authorList>
            <person name="Klenk H.-P."/>
        </authorList>
    </citation>
    <scope>NUCLEOTIDE SEQUENCE [LARGE SCALE GENOMIC DNA]</scope>
    <source>
        <strain evidence="6 7">DSM 44442</strain>
    </source>
</reference>
<dbReference type="RefSeq" id="WP_179822062.1">
    <property type="nucleotide sequence ID" value="NZ_JACCFS010000001.1"/>
</dbReference>
<keyword evidence="2 5" id="KW-0812">Transmembrane</keyword>
<dbReference type="Proteomes" id="UP000572051">
    <property type="component" value="Unassembled WGS sequence"/>
</dbReference>
<feature type="transmembrane region" description="Helical" evidence="5">
    <location>
        <begin position="20"/>
        <end position="40"/>
    </location>
</feature>
<dbReference type="GO" id="GO:0016020">
    <property type="term" value="C:membrane"/>
    <property type="evidence" value="ECO:0007669"/>
    <property type="project" value="UniProtKB-SubCell"/>
</dbReference>
<proteinExistence type="predicted"/>
<protein>
    <submittedName>
        <fullName evidence="6">Putative membrane protein YphA (DoxX/SURF4 family)</fullName>
    </submittedName>
</protein>
<dbReference type="EMBL" id="JACCFS010000001">
    <property type="protein sequence ID" value="NYJ33727.1"/>
    <property type="molecule type" value="Genomic_DNA"/>
</dbReference>
<evidence type="ECO:0000256" key="3">
    <source>
        <dbReference type="ARBA" id="ARBA00022989"/>
    </source>
</evidence>
<dbReference type="InterPro" id="IPR032808">
    <property type="entry name" value="DoxX"/>
</dbReference>
<feature type="transmembrane region" description="Helical" evidence="5">
    <location>
        <begin position="107"/>
        <end position="124"/>
    </location>
</feature>
<comment type="caution">
    <text evidence="6">The sequence shown here is derived from an EMBL/GenBank/DDBJ whole genome shotgun (WGS) entry which is preliminary data.</text>
</comment>
<keyword evidence="3 5" id="KW-1133">Transmembrane helix</keyword>
<comment type="subcellular location">
    <subcellularLocation>
        <location evidence="1">Membrane</location>
        <topology evidence="1">Multi-pass membrane protein</topology>
    </subcellularLocation>
</comment>
<organism evidence="6 7">
    <name type="scientific">Nocardiopsis aegyptia</name>
    <dbReference type="NCBI Taxonomy" id="220378"/>
    <lineage>
        <taxon>Bacteria</taxon>
        <taxon>Bacillati</taxon>
        <taxon>Actinomycetota</taxon>
        <taxon>Actinomycetes</taxon>
        <taxon>Streptosporangiales</taxon>
        <taxon>Nocardiopsidaceae</taxon>
        <taxon>Nocardiopsis</taxon>
    </lineage>
</organism>
<accession>A0A7Z0EKF1</accession>
<keyword evidence="7" id="KW-1185">Reference proteome</keyword>
<evidence type="ECO:0000313" key="7">
    <source>
        <dbReference type="Proteomes" id="UP000572051"/>
    </source>
</evidence>
<evidence type="ECO:0000256" key="1">
    <source>
        <dbReference type="ARBA" id="ARBA00004141"/>
    </source>
</evidence>
<feature type="transmembrane region" description="Helical" evidence="5">
    <location>
        <begin position="84"/>
        <end position="101"/>
    </location>
</feature>
<keyword evidence="4 5" id="KW-0472">Membrane</keyword>
<dbReference type="Pfam" id="PF13564">
    <property type="entry name" value="DoxX_2"/>
    <property type="match status" value="1"/>
</dbReference>
<name>A0A7Z0EKF1_9ACTN</name>
<evidence type="ECO:0000256" key="5">
    <source>
        <dbReference type="SAM" id="Phobius"/>
    </source>
</evidence>
<evidence type="ECO:0000313" key="6">
    <source>
        <dbReference type="EMBL" id="NYJ33727.1"/>
    </source>
</evidence>